<evidence type="ECO:0000313" key="1">
    <source>
        <dbReference type="EMBL" id="EIJ79133.1"/>
    </source>
</evidence>
<sequence>MALVRGSKVKFDSEIYVIFWIYNNGYCEIKKDHDIKLVTLSDLTPLDNTNIK</sequence>
<gene>
    <name evidence="1" type="ORF">PB1_16289</name>
</gene>
<comment type="caution">
    <text evidence="1">The sequence shown here is derived from an EMBL/GenBank/DDBJ whole genome shotgun (WGS) entry which is preliminary data.</text>
</comment>
<keyword evidence="2" id="KW-1185">Reference proteome</keyword>
<reference evidence="1 2" key="1">
    <citation type="journal article" date="2012" name="Appl. Environ. Microbiol.">
        <title>Genome Sequence of Thermotolerant Bacillus methanolicus: Features and Regulation Related to Methylotrophy and Production of L-Lysine and L-Glutamate from Methanol.</title>
        <authorList>
            <person name="Heggeset T.M."/>
            <person name="Krog A."/>
            <person name="Balzer S."/>
            <person name="Wentzel A."/>
            <person name="Ellingsen T.E."/>
            <person name="Brautaset T."/>
        </authorList>
    </citation>
    <scope>NUCLEOTIDE SEQUENCE [LARGE SCALE GENOMIC DNA]</scope>
    <source>
        <strain evidence="1 2">PB1</strain>
    </source>
</reference>
<dbReference type="RefSeq" id="WP_004438567.1">
    <property type="nucleotide sequence ID" value="NZ_AFEU01000003.1"/>
</dbReference>
<proteinExistence type="predicted"/>
<evidence type="ECO:0000313" key="2">
    <source>
        <dbReference type="Proteomes" id="UP000010523"/>
    </source>
</evidence>
<dbReference type="EMBL" id="AFEU01000003">
    <property type="protein sequence ID" value="EIJ79133.1"/>
    <property type="molecule type" value="Genomic_DNA"/>
</dbReference>
<dbReference type="PATRIC" id="fig|997296.3.peg.3430"/>
<dbReference type="Proteomes" id="UP000010523">
    <property type="component" value="Unassembled WGS sequence"/>
</dbReference>
<dbReference type="AlphaFoldDB" id="I3DY12"/>
<organism evidence="1 2">
    <name type="scientific">Bacillus methanolicus PB1</name>
    <dbReference type="NCBI Taxonomy" id="997296"/>
    <lineage>
        <taxon>Bacteria</taxon>
        <taxon>Bacillati</taxon>
        <taxon>Bacillota</taxon>
        <taxon>Bacilli</taxon>
        <taxon>Bacillales</taxon>
        <taxon>Bacillaceae</taxon>
        <taxon>Bacillus</taxon>
    </lineage>
</organism>
<accession>I3DY12</accession>
<dbReference type="STRING" id="997296.PB1_16289"/>
<protein>
    <submittedName>
        <fullName evidence="1">Uncharacterized protein</fullName>
    </submittedName>
</protein>
<name>I3DY12_BACMT</name>